<reference evidence="1 2" key="1">
    <citation type="submission" date="2017-07" db="EMBL/GenBank/DDBJ databases">
        <title>Genome sequencing and assembly of Paenibacillus rigui.</title>
        <authorList>
            <person name="Mayilraj S."/>
        </authorList>
    </citation>
    <scope>NUCLEOTIDE SEQUENCE [LARGE SCALE GENOMIC DNA]</scope>
    <source>
        <strain evidence="1 2">JCM 16352</strain>
    </source>
</reference>
<evidence type="ECO:0000313" key="2">
    <source>
        <dbReference type="Proteomes" id="UP000215509"/>
    </source>
</evidence>
<name>A0A229UKL6_9BACL</name>
<sequence>MEELIRKLRELHQMDIYTVDENWCIQLFELDVCPNDYDVQPCNKFECVYEWSGPVLYNVLMDALEWAEERLRQVS</sequence>
<comment type="caution">
    <text evidence="1">The sequence shown here is derived from an EMBL/GenBank/DDBJ whole genome shotgun (WGS) entry which is preliminary data.</text>
</comment>
<gene>
    <name evidence="1" type="ORF">CF651_23080</name>
</gene>
<dbReference type="OrthoDB" id="2655162at2"/>
<protein>
    <submittedName>
        <fullName evidence="1">Uncharacterized protein</fullName>
    </submittedName>
</protein>
<dbReference type="Proteomes" id="UP000215509">
    <property type="component" value="Unassembled WGS sequence"/>
</dbReference>
<evidence type="ECO:0000313" key="1">
    <source>
        <dbReference type="EMBL" id="OXM83998.1"/>
    </source>
</evidence>
<accession>A0A229UKL6</accession>
<dbReference type="AlphaFoldDB" id="A0A229UKL6"/>
<dbReference type="RefSeq" id="WP_094017244.1">
    <property type="nucleotide sequence ID" value="NZ_NMQW01000036.1"/>
</dbReference>
<organism evidence="1 2">
    <name type="scientific">Paenibacillus rigui</name>
    <dbReference type="NCBI Taxonomy" id="554312"/>
    <lineage>
        <taxon>Bacteria</taxon>
        <taxon>Bacillati</taxon>
        <taxon>Bacillota</taxon>
        <taxon>Bacilli</taxon>
        <taxon>Bacillales</taxon>
        <taxon>Paenibacillaceae</taxon>
        <taxon>Paenibacillus</taxon>
    </lineage>
</organism>
<keyword evidence="2" id="KW-1185">Reference proteome</keyword>
<proteinExistence type="predicted"/>
<dbReference type="EMBL" id="NMQW01000036">
    <property type="protein sequence ID" value="OXM83998.1"/>
    <property type="molecule type" value="Genomic_DNA"/>
</dbReference>